<keyword evidence="3 7" id="KW-0227">DNA damage</keyword>
<protein>
    <recommendedName>
        <fullName evidence="7">DNA mismatch repair protein</fullName>
    </recommendedName>
</protein>
<dbReference type="Gene3D" id="3.40.1170.10">
    <property type="entry name" value="DNA repair protein MutS, domain I"/>
    <property type="match status" value="1"/>
</dbReference>
<keyword evidence="2 7" id="KW-0547">Nucleotide-binding</keyword>
<accession>A0AAW0YUU6</accession>
<dbReference type="SUPFAM" id="SSF55271">
    <property type="entry name" value="DNA repair protein MutS, domain I"/>
    <property type="match status" value="1"/>
</dbReference>
<dbReference type="InterPro" id="IPR000432">
    <property type="entry name" value="DNA_mismatch_repair_MutS_C"/>
</dbReference>
<comment type="similarity">
    <text evidence="1 7">Belongs to the DNA mismatch repair MutS family.</text>
</comment>
<dbReference type="EMBL" id="JBCAWK010000012">
    <property type="protein sequence ID" value="KAK8845444.1"/>
    <property type="molecule type" value="Genomic_DNA"/>
</dbReference>
<comment type="function">
    <text evidence="7">Component of the post-replicative DNA mismatch repair system (MMR).</text>
</comment>
<dbReference type="SMART" id="SM00534">
    <property type="entry name" value="MUTSac"/>
    <property type="match status" value="1"/>
</dbReference>
<dbReference type="InterPro" id="IPR036678">
    <property type="entry name" value="MutS_con_dom_sf"/>
</dbReference>
<dbReference type="GO" id="GO:0005739">
    <property type="term" value="C:mitochondrion"/>
    <property type="evidence" value="ECO:0007669"/>
    <property type="project" value="TreeGrafter"/>
</dbReference>
<dbReference type="KEGG" id="kne:92183415"/>
<dbReference type="InterPro" id="IPR007696">
    <property type="entry name" value="DNA_mismatch_repair_MutS_core"/>
</dbReference>
<dbReference type="InterPro" id="IPR036187">
    <property type="entry name" value="DNA_mismatch_repair_MutS_sf"/>
</dbReference>
<evidence type="ECO:0000256" key="7">
    <source>
        <dbReference type="PIRNR" id="PIRNR037677"/>
    </source>
</evidence>
<dbReference type="PROSITE" id="PS00486">
    <property type="entry name" value="DNA_MISMATCH_REPAIR_2"/>
    <property type="match status" value="1"/>
</dbReference>
<dbReference type="InterPro" id="IPR045076">
    <property type="entry name" value="MutS"/>
</dbReference>
<dbReference type="Pfam" id="PF05188">
    <property type="entry name" value="MutS_II"/>
    <property type="match status" value="1"/>
</dbReference>
<dbReference type="Pfam" id="PF01624">
    <property type="entry name" value="MutS_I"/>
    <property type="match status" value="1"/>
</dbReference>
<sequence>MRFVNFRAAVACPSTVCHRSTTSFSLILGKSFTTSTAKLQSGVKKKPVKTTGRLSDLPSVKLDKEGQPVKPLEAWTETIIPTKASARRGQSRSTPPVPVTLANDHPAHLEEKIGADDPSRNEQDDLRQAIEAGIIPNTPLAREVYLNWKRFPDCILLTRVGKFYESYFEPARQLASILSIKLAFKRYGEGLFPFAGFPVVRLDKYLKILVQDLGHTVVLVEEYDTEGSVAHTGKKLVGPVGPKERRVYRVVTPGTMVDEGWLNNDESRYLLAIAIVRPQRSDRKYQGNEPEDGTLGLSLAYTDASTGEFFTKDTTLAQMEDELARIAPREVVLDQSLKQEWQEQAADTLARTQTTSPLTNLFSLLQVVGVHVSFADPYQSPALLSNPGPLVEIPHPDLNAESMAIALLRHHLQYALRESMPAMSEPNRQLSSAYMQIDAPTLQALEIRHALRPGGLTATGDNRSISPISTRGTLLSVVSKTVTSSGHRLLIRTLTGPSTSLAVINARLTLVQAFVDRDELRGELRDALQDMEDVMRIIQRFRGQRGDGRDIWDVGRWTRTVHRLLESVKEELRLHQRVSSTSSHLLHEGVIRLIEFVESFRPLLGLADKIEGSIDETAILYGSAGYESESEDEAEGQYMAGDELLANAETDAKETKKERAARERQEKEDSAWWILPSFSSELQNRHDELAALKEQRMKLQSDLIKRFGTDSLTLEKGMRYGYHVQMNKNDAEKVTKARSLDSIGGTKGKTAYFAFGPWSALGAKTEIAVETLANAQRRASRDLRDLVVEHAQTIQWNAELVDELDLSMSFAQNAVEMNWVRPILDDSNGLHIQAGRHPSVESSLLSSSRLFTPNSTHMTPSSQLHIITGPNQGGKSTLLRQTAVIAILAQSGSFVPAEKAEMGVVDRVFSRVGARDDLWRDRSTFMLEMVETAGILKHATNKSLIIMDEIGRGTTLQAGISIAYATLDHILRHIGCRTLFATHYHELGTMLGYHDGKKSKQVGNGGESAAGRDGVVFWCTDVDEVDGAFSYSYRLRPGINHDSHAIKAARLAGMPETFLQVAEDTLSRLQSTGKYDFVPSHSRLLTEEFQSDQESKRQSKPNLF</sequence>
<keyword evidence="8" id="KW-0175">Coiled coil</keyword>
<dbReference type="GO" id="GO:0006298">
    <property type="term" value="P:mismatch repair"/>
    <property type="evidence" value="ECO:0007669"/>
    <property type="project" value="InterPro"/>
</dbReference>
<keyword evidence="4 7" id="KW-0067">ATP-binding</keyword>
<dbReference type="Gene3D" id="1.10.1420.10">
    <property type="match status" value="3"/>
</dbReference>
<proteinExistence type="inferred from homology"/>
<dbReference type="InterPro" id="IPR016151">
    <property type="entry name" value="DNA_mismatch_repair_MutS_N"/>
</dbReference>
<dbReference type="GO" id="GO:0005524">
    <property type="term" value="F:ATP binding"/>
    <property type="evidence" value="ECO:0007669"/>
    <property type="project" value="UniProtKB-UniRule"/>
</dbReference>
<evidence type="ECO:0000256" key="5">
    <source>
        <dbReference type="ARBA" id="ARBA00023125"/>
    </source>
</evidence>
<dbReference type="FunFam" id="3.40.50.300:FF:001238">
    <property type="entry name" value="DNA mismatch repair protein"/>
    <property type="match status" value="1"/>
</dbReference>
<dbReference type="InterPro" id="IPR007860">
    <property type="entry name" value="DNA_mmatch_repair_MutS_con_dom"/>
</dbReference>
<dbReference type="PIRSF" id="PIRSF037677">
    <property type="entry name" value="DNA_mis_repair_Msh6"/>
    <property type="match status" value="1"/>
</dbReference>
<dbReference type="Gene3D" id="3.30.420.110">
    <property type="entry name" value="MutS, connector domain"/>
    <property type="match status" value="1"/>
</dbReference>
<dbReference type="Pfam" id="PF05192">
    <property type="entry name" value="MutS_III"/>
    <property type="match status" value="1"/>
</dbReference>
<evidence type="ECO:0000256" key="3">
    <source>
        <dbReference type="ARBA" id="ARBA00022763"/>
    </source>
</evidence>
<feature type="domain" description="DNA mismatch repair proteins mutS family" evidence="9">
    <location>
        <begin position="943"/>
        <end position="959"/>
    </location>
</feature>
<dbReference type="PANTHER" id="PTHR11361:SF34">
    <property type="entry name" value="DNA MISMATCH REPAIR PROTEIN MSH1, MITOCHONDRIAL"/>
    <property type="match status" value="1"/>
</dbReference>
<dbReference type="AlphaFoldDB" id="A0AAW0YUU6"/>
<dbReference type="SUPFAM" id="SSF52540">
    <property type="entry name" value="P-loop containing nucleoside triphosphate hydrolases"/>
    <property type="match status" value="1"/>
</dbReference>
<evidence type="ECO:0000259" key="9">
    <source>
        <dbReference type="PROSITE" id="PS00486"/>
    </source>
</evidence>
<keyword evidence="11" id="KW-1185">Reference proteome</keyword>
<feature type="coiled-coil region" evidence="8">
    <location>
        <begin position="645"/>
        <end position="702"/>
    </location>
</feature>
<evidence type="ECO:0000256" key="2">
    <source>
        <dbReference type="ARBA" id="ARBA00022741"/>
    </source>
</evidence>
<evidence type="ECO:0000313" key="10">
    <source>
        <dbReference type="EMBL" id="KAK8845444.1"/>
    </source>
</evidence>
<gene>
    <name evidence="10" type="ORF">IAR55_006157</name>
</gene>
<dbReference type="GO" id="GO:0140664">
    <property type="term" value="F:ATP-dependent DNA damage sensor activity"/>
    <property type="evidence" value="ECO:0007669"/>
    <property type="project" value="InterPro"/>
</dbReference>
<dbReference type="GeneID" id="92183415"/>
<keyword evidence="6 7" id="KW-0234">DNA repair</keyword>
<dbReference type="InterPro" id="IPR027417">
    <property type="entry name" value="P-loop_NTPase"/>
</dbReference>
<evidence type="ECO:0000313" key="11">
    <source>
        <dbReference type="Proteomes" id="UP001388673"/>
    </source>
</evidence>
<dbReference type="GO" id="GO:0030983">
    <property type="term" value="F:mismatched DNA binding"/>
    <property type="evidence" value="ECO:0007669"/>
    <property type="project" value="UniProtKB-UniRule"/>
</dbReference>
<keyword evidence="5 7" id="KW-0238">DNA-binding</keyword>
<dbReference type="PANTHER" id="PTHR11361">
    <property type="entry name" value="DNA MISMATCH REPAIR PROTEIN MUTS FAMILY MEMBER"/>
    <property type="match status" value="1"/>
</dbReference>
<evidence type="ECO:0000256" key="8">
    <source>
        <dbReference type="SAM" id="Coils"/>
    </source>
</evidence>
<dbReference type="Pfam" id="PF00488">
    <property type="entry name" value="MutS_V"/>
    <property type="match status" value="1"/>
</dbReference>
<reference evidence="10 11" key="1">
    <citation type="journal article" date="2024" name="bioRxiv">
        <title>Comparative genomics of Cryptococcus and Kwoniella reveals pathogenesis evolution and contrasting karyotype dynamics via intercentromeric recombination or chromosome fusion.</title>
        <authorList>
            <person name="Coelho M.A."/>
            <person name="David-Palma M."/>
            <person name="Shea T."/>
            <person name="Bowers K."/>
            <person name="McGinley-Smith S."/>
            <person name="Mohammad A.W."/>
            <person name="Gnirke A."/>
            <person name="Yurkov A.M."/>
            <person name="Nowrousian M."/>
            <person name="Sun S."/>
            <person name="Cuomo C.A."/>
            <person name="Heitman J."/>
        </authorList>
    </citation>
    <scope>NUCLEOTIDE SEQUENCE [LARGE SCALE GENOMIC DNA]</scope>
    <source>
        <strain evidence="10 11">CBS 13917</strain>
    </source>
</reference>
<dbReference type="Gene3D" id="3.40.50.300">
    <property type="entry name" value="P-loop containing nucleotide triphosphate hydrolases"/>
    <property type="match status" value="1"/>
</dbReference>
<evidence type="ECO:0000256" key="6">
    <source>
        <dbReference type="ARBA" id="ARBA00023204"/>
    </source>
</evidence>
<dbReference type="SMART" id="SM00533">
    <property type="entry name" value="MUTSd"/>
    <property type="match status" value="1"/>
</dbReference>
<dbReference type="Proteomes" id="UP001388673">
    <property type="component" value="Unassembled WGS sequence"/>
</dbReference>
<dbReference type="RefSeq" id="XP_066800252.1">
    <property type="nucleotide sequence ID" value="XM_066949244.1"/>
</dbReference>
<comment type="caution">
    <text evidence="10">The sequence shown here is derived from an EMBL/GenBank/DDBJ whole genome shotgun (WGS) entry which is preliminary data.</text>
</comment>
<dbReference type="GO" id="GO:0043504">
    <property type="term" value="P:mitochondrial DNA repair"/>
    <property type="evidence" value="ECO:0007669"/>
    <property type="project" value="TreeGrafter"/>
</dbReference>
<dbReference type="SUPFAM" id="SSF53150">
    <property type="entry name" value="DNA repair protein MutS, domain II"/>
    <property type="match status" value="1"/>
</dbReference>
<evidence type="ECO:0000256" key="1">
    <source>
        <dbReference type="ARBA" id="ARBA00006271"/>
    </source>
</evidence>
<dbReference type="SUPFAM" id="SSF48334">
    <property type="entry name" value="DNA repair protein MutS, domain III"/>
    <property type="match status" value="1"/>
</dbReference>
<dbReference type="InterPro" id="IPR017261">
    <property type="entry name" value="DNA_mismatch_repair_MutS/MSH"/>
</dbReference>
<dbReference type="GO" id="GO:0005634">
    <property type="term" value="C:nucleus"/>
    <property type="evidence" value="ECO:0007669"/>
    <property type="project" value="TreeGrafter"/>
</dbReference>
<name>A0AAW0YUU6_9TREE</name>
<evidence type="ECO:0000256" key="4">
    <source>
        <dbReference type="ARBA" id="ARBA00022840"/>
    </source>
</evidence>
<organism evidence="10 11">
    <name type="scientific">Kwoniella newhampshirensis</name>
    <dbReference type="NCBI Taxonomy" id="1651941"/>
    <lineage>
        <taxon>Eukaryota</taxon>
        <taxon>Fungi</taxon>
        <taxon>Dikarya</taxon>
        <taxon>Basidiomycota</taxon>
        <taxon>Agaricomycotina</taxon>
        <taxon>Tremellomycetes</taxon>
        <taxon>Tremellales</taxon>
        <taxon>Cryptococcaceae</taxon>
        <taxon>Kwoniella</taxon>
    </lineage>
</organism>
<dbReference type="InterPro" id="IPR007695">
    <property type="entry name" value="DNA_mismatch_repair_MutS-lik_N"/>
</dbReference>